<keyword evidence="2" id="KW-1185">Reference proteome</keyword>
<dbReference type="Proteomes" id="UP000076512">
    <property type="component" value="Unassembled WGS sequence"/>
</dbReference>
<evidence type="ECO:0000313" key="1">
    <source>
        <dbReference type="EMBL" id="KZM75515.1"/>
    </source>
</evidence>
<evidence type="ECO:0000313" key="2">
    <source>
        <dbReference type="Proteomes" id="UP000076512"/>
    </source>
</evidence>
<gene>
    <name evidence="1" type="ORF">AWN90_19245</name>
</gene>
<organism evidence="1 2">
    <name type="scientific">Nocardia terpenica</name>
    <dbReference type="NCBI Taxonomy" id="455432"/>
    <lineage>
        <taxon>Bacteria</taxon>
        <taxon>Bacillati</taxon>
        <taxon>Actinomycetota</taxon>
        <taxon>Actinomycetes</taxon>
        <taxon>Mycobacteriales</taxon>
        <taxon>Nocardiaceae</taxon>
        <taxon>Nocardia</taxon>
    </lineage>
</organism>
<comment type="caution">
    <text evidence="1">The sequence shown here is derived from an EMBL/GenBank/DDBJ whole genome shotgun (WGS) entry which is preliminary data.</text>
</comment>
<dbReference type="AlphaFoldDB" id="A0A161WQC8"/>
<accession>A0A161WQC8</accession>
<sequence>MCTESILFQTLVQCIIDRGGALTGNFPSILGLVIEQGANIVDLDRWQHRIADDADCELPAREVGTDYQISGIVLDRFDLYCIIDQMSAYT</sequence>
<protein>
    <submittedName>
        <fullName evidence="1">Uncharacterized protein</fullName>
    </submittedName>
</protein>
<name>A0A161WQC8_9NOCA</name>
<reference evidence="1 2" key="1">
    <citation type="submission" date="2016-04" db="EMBL/GenBank/DDBJ databases">
        <authorList>
            <person name="Evans L.H."/>
            <person name="Alamgir A."/>
            <person name="Owens N."/>
            <person name="Weber N.D."/>
            <person name="Virtaneva K."/>
            <person name="Barbian K."/>
            <person name="Babar A."/>
            <person name="Rosenke K."/>
        </authorList>
    </citation>
    <scope>NUCLEOTIDE SEQUENCE [LARGE SCALE GENOMIC DNA]</scope>
    <source>
        <strain evidence="1 2">IFM 0406</strain>
    </source>
</reference>
<dbReference type="EMBL" id="LWGR01000003">
    <property type="protein sequence ID" value="KZM75515.1"/>
    <property type="molecule type" value="Genomic_DNA"/>
</dbReference>
<proteinExistence type="predicted"/>